<dbReference type="Pfam" id="PF05258">
    <property type="entry name" value="DciA"/>
    <property type="match status" value="1"/>
</dbReference>
<dbReference type="PANTHER" id="PTHR36456">
    <property type="entry name" value="UPF0232 PROTEIN SCO3875"/>
    <property type="match status" value="1"/>
</dbReference>
<dbReference type="EMBL" id="JBHUIT010000010">
    <property type="protein sequence ID" value="MFD2256607.1"/>
    <property type="molecule type" value="Genomic_DNA"/>
</dbReference>
<gene>
    <name evidence="1" type="ORF">ACFSSA_07965</name>
</gene>
<accession>A0ABW5D6V8</accession>
<dbReference type="InterPro" id="IPR007922">
    <property type="entry name" value="DciA-like"/>
</dbReference>
<keyword evidence="2" id="KW-1185">Reference proteome</keyword>
<sequence>MAAPRKKKPTRREGIHEDLMREWLGCEKPSDLRANITEAGDWVDQILKKQFFAESLNEEEVKSGWKEIAGDFIGAHTEPVSVKEGHLVLRVTQPAMRFHLEQMKPELLRKIKARFGTGKIKSVKFTLG</sequence>
<name>A0ABW5D6V8_9BACT</name>
<organism evidence="1 2">
    <name type="scientific">Luteolibacter algae</name>
    <dbReference type="NCBI Taxonomy" id="454151"/>
    <lineage>
        <taxon>Bacteria</taxon>
        <taxon>Pseudomonadati</taxon>
        <taxon>Verrucomicrobiota</taxon>
        <taxon>Verrucomicrobiia</taxon>
        <taxon>Verrucomicrobiales</taxon>
        <taxon>Verrucomicrobiaceae</taxon>
        <taxon>Luteolibacter</taxon>
    </lineage>
</organism>
<protein>
    <submittedName>
        <fullName evidence="1">DUF721 domain-containing protein</fullName>
    </submittedName>
</protein>
<evidence type="ECO:0000313" key="2">
    <source>
        <dbReference type="Proteomes" id="UP001597375"/>
    </source>
</evidence>
<dbReference type="RefSeq" id="WP_386819899.1">
    <property type="nucleotide sequence ID" value="NZ_JBHUIT010000010.1"/>
</dbReference>
<reference evidence="2" key="1">
    <citation type="journal article" date="2019" name="Int. J. Syst. Evol. Microbiol.">
        <title>The Global Catalogue of Microorganisms (GCM) 10K type strain sequencing project: providing services to taxonomists for standard genome sequencing and annotation.</title>
        <authorList>
            <consortium name="The Broad Institute Genomics Platform"/>
            <consortium name="The Broad Institute Genome Sequencing Center for Infectious Disease"/>
            <person name="Wu L."/>
            <person name="Ma J."/>
        </authorList>
    </citation>
    <scope>NUCLEOTIDE SEQUENCE [LARGE SCALE GENOMIC DNA]</scope>
    <source>
        <strain evidence="2">CGMCC 4.7106</strain>
    </source>
</reference>
<dbReference type="PANTHER" id="PTHR36456:SF1">
    <property type="entry name" value="UPF0232 PROTEIN SCO3875"/>
    <property type="match status" value="1"/>
</dbReference>
<proteinExistence type="predicted"/>
<dbReference type="Proteomes" id="UP001597375">
    <property type="component" value="Unassembled WGS sequence"/>
</dbReference>
<evidence type="ECO:0000313" key="1">
    <source>
        <dbReference type="EMBL" id="MFD2256607.1"/>
    </source>
</evidence>
<comment type="caution">
    <text evidence="1">The sequence shown here is derived from an EMBL/GenBank/DDBJ whole genome shotgun (WGS) entry which is preliminary data.</text>
</comment>